<dbReference type="Pfam" id="PF10988">
    <property type="entry name" value="DUF2807"/>
    <property type="match status" value="1"/>
</dbReference>
<reference evidence="3 4" key="1">
    <citation type="submission" date="2017-02" db="EMBL/GenBank/DDBJ databases">
        <authorList>
            <person name="Peterson S.W."/>
        </authorList>
    </citation>
    <scope>NUCLEOTIDE SEQUENCE [LARGE SCALE GENOMIC DNA]</scope>
    <source>
        <strain evidence="3 4">3F5N</strain>
    </source>
</reference>
<organism evidence="3 4">
    <name type="scientific">Brevundimonas diminuta 3F5N</name>
    <dbReference type="NCBI Taxonomy" id="1255603"/>
    <lineage>
        <taxon>Bacteria</taxon>
        <taxon>Pseudomonadati</taxon>
        <taxon>Pseudomonadota</taxon>
        <taxon>Alphaproteobacteria</taxon>
        <taxon>Caulobacterales</taxon>
        <taxon>Caulobacteraceae</taxon>
        <taxon>Brevundimonas</taxon>
    </lineage>
</organism>
<accession>A0A1R4FFR6</accession>
<dbReference type="EMBL" id="FUIE01000021">
    <property type="protein sequence ID" value="SJM54602.1"/>
    <property type="molecule type" value="Genomic_DNA"/>
</dbReference>
<feature type="domain" description="Putative auto-transporter adhesin head GIN" evidence="2">
    <location>
        <begin position="207"/>
        <end position="296"/>
    </location>
</feature>
<dbReference type="InterPro" id="IPR021255">
    <property type="entry name" value="DUF2807"/>
</dbReference>
<dbReference type="AlphaFoldDB" id="A0A1R4FFR6"/>
<evidence type="ECO:0000259" key="2">
    <source>
        <dbReference type="Pfam" id="PF10988"/>
    </source>
</evidence>
<keyword evidence="1" id="KW-0732">Signal</keyword>
<dbReference type="OrthoDB" id="7184708at2"/>
<name>A0A1R4FFR6_BREDI</name>
<evidence type="ECO:0000313" key="3">
    <source>
        <dbReference type="EMBL" id="SJM54602.1"/>
    </source>
</evidence>
<feature type="chain" id="PRO_5013068572" description="Putative auto-transporter adhesin head GIN domain-containing protein" evidence="1">
    <location>
        <begin position="22"/>
        <end position="298"/>
    </location>
</feature>
<protein>
    <recommendedName>
        <fullName evidence="2">Putative auto-transporter adhesin head GIN domain-containing protein</fullName>
    </recommendedName>
</protein>
<dbReference type="Gene3D" id="2.160.20.120">
    <property type="match status" value="2"/>
</dbReference>
<evidence type="ECO:0000313" key="4">
    <source>
        <dbReference type="Proteomes" id="UP000195766"/>
    </source>
</evidence>
<gene>
    <name evidence="3" type="ORF">FM111_04465</name>
</gene>
<feature type="signal peptide" evidence="1">
    <location>
        <begin position="1"/>
        <end position="21"/>
    </location>
</feature>
<dbReference type="Proteomes" id="UP000195766">
    <property type="component" value="Unassembled WGS sequence"/>
</dbReference>
<evidence type="ECO:0000256" key="1">
    <source>
        <dbReference type="SAM" id="SignalP"/>
    </source>
</evidence>
<sequence length="298" mass="29157">MKPAAIAAAIGSALTASAVLAAPALADEVTIRNAVARVIVIPEDRADVGVEITPGSAGLPELRIERRGDQVRIDGGLGRGRGMSFNGGQIGSCNSGPADARQPGEGASVEVRGKGRIRLEDAPLIVLRTPRDVDVNGGGAVFGSIGRGARSVELGNGGCGSWTVANVDGDMSLSVGGSGSIRAGTSRDLEAAVGGSGSIYAGATSKLEASVGGSGSIDVASVDGETKAAIGGSGGVRVRNGRATTLEVSIGGSGDVNFGGTAGDVSVAIAGSGDVRVAEATGRVSRSIVGSGDLRIGR</sequence>
<proteinExistence type="predicted"/>
<dbReference type="RefSeq" id="WP_087139532.1">
    <property type="nucleotide sequence ID" value="NZ_FUIE01000021.1"/>
</dbReference>